<feature type="domain" description="Thiamine pyrophosphate enzyme N-terminal TPP-binding" evidence="6">
    <location>
        <begin position="5"/>
        <end position="120"/>
    </location>
</feature>
<organism evidence="7 8">
    <name type="scientific">Pseudonocardia endophytica</name>
    <dbReference type="NCBI Taxonomy" id="401976"/>
    <lineage>
        <taxon>Bacteria</taxon>
        <taxon>Bacillati</taxon>
        <taxon>Actinomycetota</taxon>
        <taxon>Actinomycetes</taxon>
        <taxon>Pseudonocardiales</taxon>
        <taxon>Pseudonocardiaceae</taxon>
        <taxon>Pseudonocardia</taxon>
    </lineage>
</organism>
<dbReference type="InterPro" id="IPR012001">
    <property type="entry name" value="Thiamin_PyroP_enz_TPP-bd_dom"/>
</dbReference>
<keyword evidence="2 3" id="KW-0786">Thiamine pyrophosphate</keyword>
<gene>
    <name evidence="7" type="ORF">EV378_2390</name>
</gene>
<dbReference type="Gene3D" id="3.40.50.1220">
    <property type="entry name" value="TPP-binding domain"/>
    <property type="match status" value="1"/>
</dbReference>
<dbReference type="InterPro" id="IPR029061">
    <property type="entry name" value="THDP-binding"/>
</dbReference>
<dbReference type="GO" id="GO:0003984">
    <property type="term" value="F:acetolactate synthase activity"/>
    <property type="evidence" value="ECO:0007669"/>
    <property type="project" value="TreeGrafter"/>
</dbReference>
<dbReference type="InterPro" id="IPR012000">
    <property type="entry name" value="Thiamin_PyroP_enz_cen_dom"/>
</dbReference>
<dbReference type="CDD" id="cd00568">
    <property type="entry name" value="TPP_enzymes"/>
    <property type="match status" value="1"/>
</dbReference>
<dbReference type="GO" id="GO:0009099">
    <property type="term" value="P:L-valine biosynthetic process"/>
    <property type="evidence" value="ECO:0007669"/>
    <property type="project" value="TreeGrafter"/>
</dbReference>
<dbReference type="Pfam" id="PF02775">
    <property type="entry name" value="TPP_enzyme_C"/>
    <property type="match status" value="1"/>
</dbReference>
<comment type="similarity">
    <text evidence="1 3">Belongs to the TPP enzyme family.</text>
</comment>
<protein>
    <submittedName>
        <fullName evidence="7">Acetolactate synthase-1/2/3 large subunit</fullName>
    </submittedName>
</protein>
<proteinExistence type="inferred from homology"/>
<evidence type="ECO:0000313" key="8">
    <source>
        <dbReference type="Proteomes" id="UP000295560"/>
    </source>
</evidence>
<sequence>MTGRETATALATGLADAGVTRLFGVPGGGANLDMIGAAAELGIEFVLTHGETPACIAAGAFGRLTDTPGVAVVTRGPGLTSAANGMAQATLDRAPVLLVSDTVGSATRHRTGHQRLDQTAATRPLTKWSGTLGSLDPRAVAAAAATLALAGPRGAVHLDVDPTVHGDPPPVVPAPPEPSGRDLARAREVVGAAARPVVVVGTDAAVDTAAVRAVLRDLGCPVLVTYQAKGVVPESWPCFAGMFTGAVLERPLLERADVVVGIGLDPVEPMPGPWPYLPPVVLLHSHPVDPAYFGDALVVTGPYDRILPAALATADPRWPGGEAARTWTDARAGLEPPAGRTTLAPQDVVDEAHHALGGGPLTVDAGAHMLVTMPLWATDGPDPVLISNGLATMGHALPAAIGAALSRPGRRVACLVGDGGLGMALAELETLARLRLDVTVVVFDDAALSLIAVKQGSGQGGAGAVDYGAVDFATVARGLGVPAERVEDATQLRKALSDTSSGPRLVDARIDPSEYARIIRVIRG</sequence>
<dbReference type="EMBL" id="SMFZ01000001">
    <property type="protein sequence ID" value="TCK26553.1"/>
    <property type="molecule type" value="Genomic_DNA"/>
</dbReference>
<dbReference type="Gene3D" id="3.40.50.970">
    <property type="match status" value="2"/>
</dbReference>
<dbReference type="GO" id="GO:0050660">
    <property type="term" value="F:flavin adenine dinucleotide binding"/>
    <property type="evidence" value="ECO:0007669"/>
    <property type="project" value="TreeGrafter"/>
</dbReference>
<dbReference type="Proteomes" id="UP000295560">
    <property type="component" value="Unassembled WGS sequence"/>
</dbReference>
<dbReference type="GO" id="GO:0000287">
    <property type="term" value="F:magnesium ion binding"/>
    <property type="evidence" value="ECO:0007669"/>
    <property type="project" value="InterPro"/>
</dbReference>
<dbReference type="GO" id="GO:0005948">
    <property type="term" value="C:acetolactate synthase complex"/>
    <property type="evidence" value="ECO:0007669"/>
    <property type="project" value="TreeGrafter"/>
</dbReference>
<keyword evidence="8" id="KW-1185">Reference proteome</keyword>
<evidence type="ECO:0000256" key="3">
    <source>
        <dbReference type="RuleBase" id="RU362132"/>
    </source>
</evidence>
<evidence type="ECO:0000256" key="1">
    <source>
        <dbReference type="ARBA" id="ARBA00007812"/>
    </source>
</evidence>
<dbReference type="SUPFAM" id="SSF52467">
    <property type="entry name" value="DHS-like NAD/FAD-binding domain"/>
    <property type="match status" value="1"/>
</dbReference>
<evidence type="ECO:0000259" key="4">
    <source>
        <dbReference type="Pfam" id="PF00205"/>
    </source>
</evidence>
<comment type="caution">
    <text evidence="7">The sequence shown here is derived from an EMBL/GenBank/DDBJ whole genome shotgun (WGS) entry which is preliminary data.</text>
</comment>
<dbReference type="OrthoDB" id="4494979at2"/>
<dbReference type="Pfam" id="PF02776">
    <property type="entry name" value="TPP_enzyme_N"/>
    <property type="match status" value="1"/>
</dbReference>
<dbReference type="PANTHER" id="PTHR18968">
    <property type="entry name" value="THIAMINE PYROPHOSPHATE ENZYMES"/>
    <property type="match status" value="1"/>
</dbReference>
<dbReference type="GO" id="GO:0009097">
    <property type="term" value="P:isoleucine biosynthetic process"/>
    <property type="evidence" value="ECO:0007669"/>
    <property type="project" value="TreeGrafter"/>
</dbReference>
<feature type="domain" description="Thiamine pyrophosphate enzyme TPP-binding" evidence="5">
    <location>
        <begin position="364"/>
        <end position="507"/>
    </location>
</feature>
<reference evidence="7 8" key="1">
    <citation type="submission" date="2019-03" db="EMBL/GenBank/DDBJ databases">
        <title>Sequencing the genomes of 1000 actinobacteria strains.</title>
        <authorList>
            <person name="Klenk H.-P."/>
        </authorList>
    </citation>
    <scope>NUCLEOTIDE SEQUENCE [LARGE SCALE GENOMIC DNA]</scope>
    <source>
        <strain evidence="7 8">DSM 44969</strain>
    </source>
</reference>
<dbReference type="GO" id="GO:0030976">
    <property type="term" value="F:thiamine pyrophosphate binding"/>
    <property type="evidence" value="ECO:0007669"/>
    <property type="project" value="InterPro"/>
</dbReference>
<dbReference type="RefSeq" id="WP_132423959.1">
    <property type="nucleotide sequence ID" value="NZ_SMFZ01000001.1"/>
</dbReference>
<name>A0A4R1HYC7_PSEEN</name>
<feature type="domain" description="Thiamine pyrophosphate enzyme central" evidence="4">
    <location>
        <begin position="184"/>
        <end position="265"/>
    </location>
</feature>
<dbReference type="InterPro" id="IPR029035">
    <property type="entry name" value="DHS-like_NAD/FAD-binding_dom"/>
</dbReference>
<dbReference type="Pfam" id="PF00205">
    <property type="entry name" value="TPP_enzyme_M"/>
    <property type="match status" value="1"/>
</dbReference>
<accession>A0A4R1HYC7</accession>
<dbReference type="AlphaFoldDB" id="A0A4R1HYC7"/>
<dbReference type="PANTHER" id="PTHR18968:SF13">
    <property type="entry name" value="ACETOLACTATE SYNTHASE CATALYTIC SUBUNIT, MITOCHONDRIAL"/>
    <property type="match status" value="1"/>
</dbReference>
<evidence type="ECO:0000313" key="7">
    <source>
        <dbReference type="EMBL" id="TCK26553.1"/>
    </source>
</evidence>
<evidence type="ECO:0000259" key="6">
    <source>
        <dbReference type="Pfam" id="PF02776"/>
    </source>
</evidence>
<dbReference type="InterPro" id="IPR011766">
    <property type="entry name" value="TPP_enzyme_TPP-bd"/>
</dbReference>
<evidence type="ECO:0000256" key="2">
    <source>
        <dbReference type="ARBA" id="ARBA00023052"/>
    </source>
</evidence>
<evidence type="ECO:0000259" key="5">
    <source>
        <dbReference type="Pfam" id="PF02775"/>
    </source>
</evidence>
<dbReference type="SUPFAM" id="SSF52518">
    <property type="entry name" value="Thiamin diphosphate-binding fold (THDP-binding)"/>
    <property type="match status" value="2"/>
</dbReference>
<dbReference type="CDD" id="cd07035">
    <property type="entry name" value="TPP_PYR_POX_like"/>
    <property type="match status" value="1"/>
</dbReference>
<dbReference type="InterPro" id="IPR045229">
    <property type="entry name" value="TPP_enz"/>
</dbReference>